<dbReference type="PANTHER" id="PTHR34836:SF7">
    <property type="entry name" value="RECEPTOR LIGAND BINDING REGION DOMAIN-CONTAINING PROTEIN"/>
    <property type="match status" value="1"/>
</dbReference>
<sequence>MSNLFQFLCLFVVCFRVGVKSESGGGMMESIAETKKVVHVGVILDVNSPVGSVAKACIPMAISDFYAAHPNFRTRLSLHHRNYDDALAAAFTGG</sequence>
<dbReference type="OrthoDB" id="1751005at2759"/>
<reference evidence="3" key="1">
    <citation type="journal article" date="2020" name="Nat. Genet.">
        <title>Genomic diversifications of five Gossypium allopolyploid species and their impact on cotton improvement.</title>
        <authorList>
            <person name="Chen Z.J."/>
            <person name="Sreedasyam A."/>
            <person name="Ando A."/>
            <person name="Song Q."/>
            <person name="De Santiago L.M."/>
            <person name="Hulse-Kemp A.M."/>
            <person name="Ding M."/>
            <person name="Ye W."/>
            <person name="Kirkbride R.C."/>
            <person name="Jenkins J."/>
            <person name="Plott C."/>
            <person name="Lovell J."/>
            <person name="Lin Y.M."/>
            <person name="Vaughn R."/>
            <person name="Liu B."/>
            <person name="Simpson S."/>
            <person name="Scheffler B.E."/>
            <person name="Wen L."/>
            <person name="Saski C.A."/>
            <person name="Grover C.E."/>
            <person name="Hu G."/>
            <person name="Conover J.L."/>
            <person name="Carlson J.W."/>
            <person name="Shu S."/>
            <person name="Boston L.B."/>
            <person name="Williams M."/>
            <person name="Peterson D.G."/>
            <person name="McGee K."/>
            <person name="Jones D.C."/>
            <person name="Wendel J.F."/>
            <person name="Stelly D.M."/>
            <person name="Grimwood J."/>
            <person name="Schmutz J."/>
        </authorList>
    </citation>
    <scope>NUCLEOTIDE SEQUENCE [LARGE SCALE GENOMIC DNA]</scope>
    <source>
        <strain evidence="3">cv. 3-79</strain>
    </source>
</reference>
<dbReference type="AlphaFoldDB" id="A0A5J5S117"/>
<name>A0A5J5S117_GOSBA</name>
<evidence type="ECO:0000256" key="1">
    <source>
        <dbReference type="SAM" id="SignalP"/>
    </source>
</evidence>
<keyword evidence="1" id="KW-0732">Signal</keyword>
<organism evidence="2 3">
    <name type="scientific">Gossypium barbadense</name>
    <name type="common">Sea Island cotton</name>
    <name type="synonym">Hibiscus barbadensis</name>
    <dbReference type="NCBI Taxonomy" id="3634"/>
    <lineage>
        <taxon>Eukaryota</taxon>
        <taxon>Viridiplantae</taxon>
        <taxon>Streptophyta</taxon>
        <taxon>Embryophyta</taxon>
        <taxon>Tracheophyta</taxon>
        <taxon>Spermatophyta</taxon>
        <taxon>Magnoliopsida</taxon>
        <taxon>eudicotyledons</taxon>
        <taxon>Gunneridae</taxon>
        <taxon>Pentapetalae</taxon>
        <taxon>rosids</taxon>
        <taxon>malvids</taxon>
        <taxon>Malvales</taxon>
        <taxon>Malvaceae</taxon>
        <taxon>Malvoideae</taxon>
        <taxon>Gossypium</taxon>
    </lineage>
</organism>
<feature type="signal peptide" evidence="1">
    <location>
        <begin position="1"/>
        <end position="21"/>
    </location>
</feature>
<dbReference type="InterPro" id="IPR015683">
    <property type="entry name" value="Ionotropic_Glu_rcpt"/>
</dbReference>
<feature type="chain" id="PRO_5023811528" description="Receptor ligand binding region domain-containing protein" evidence="1">
    <location>
        <begin position="22"/>
        <end position="94"/>
    </location>
</feature>
<dbReference type="Proteomes" id="UP000327439">
    <property type="component" value="Chromosome D04"/>
</dbReference>
<protein>
    <recommendedName>
        <fullName evidence="4">Receptor ligand binding region domain-containing protein</fullName>
    </recommendedName>
</protein>
<evidence type="ECO:0000313" key="2">
    <source>
        <dbReference type="EMBL" id="KAB2035609.1"/>
    </source>
</evidence>
<proteinExistence type="predicted"/>
<dbReference type="PANTHER" id="PTHR34836">
    <property type="entry name" value="OS06G0188250 PROTEIN"/>
    <property type="match status" value="1"/>
</dbReference>
<accession>A0A5J5S117</accession>
<dbReference type="EMBL" id="CM018218">
    <property type="protein sequence ID" value="KAB2035609.1"/>
    <property type="molecule type" value="Genomic_DNA"/>
</dbReference>
<evidence type="ECO:0008006" key="4">
    <source>
        <dbReference type="Google" id="ProtNLM"/>
    </source>
</evidence>
<gene>
    <name evidence="2" type="ORF">ES319_D04G164100v1</name>
</gene>
<keyword evidence="3" id="KW-1185">Reference proteome</keyword>
<evidence type="ECO:0000313" key="3">
    <source>
        <dbReference type="Proteomes" id="UP000327439"/>
    </source>
</evidence>